<accession>A0A9W3SK12</accession>
<dbReference type="RefSeq" id="WP_069168460.1">
    <property type="nucleotide sequence ID" value="NZ_JAVLUV010000001.1"/>
</dbReference>
<dbReference type="PROSITE" id="PS50977">
    <property type="entry name" value="HTH_TETR_2"/>
    <property type="match status" value="1"/>
</dbReference>
<reference evidence="4 5" key="1">
    <citation type="submission" date="2016-07" db="EMBL/GenBank/DDBJ databases">
        <title>Genome sequencing project for further understanding the molecular mechanisms of preventing non-alcoholic fatty liver disease.</title>
        <authorList>
            <person name="Wang H."/>
        </authorList>
    </citation>
    <scope>NUCLEOTIDE SEQUENCE [LARGE SCALE GENOMIC DNA]</scope>
    <source>
        <strain evidence="4 5">BS15</strain>
    </source>
</reference>
<protein>
    <recommendedName>
        <fullName evidence="3">HTH tetR-type domain-containing protein</fullName>
    </recommendedName>
</protein>
<dbReference type="InterPro" id="IPR009057">
    <property type="entry name" value="Homeodomain-like_sf"/>
</dbReference>
<proteinExistence type="predicted"/>
<evidence type="ECO:0000256" key="2">
    <source>
        <dbReference type="PROSITE-ProRule" id="PRU00335"/>
    </source>
</evidence>
<gene>
    <name evidence="4" type="ORF">BBP16_01670</name>
</gene>
<evidence type="ECO:0000259" key="3">
    <source>
        <dbReference type="PROSITE" id="PS50977"/>
    </source>
</evidence>
<feature type="DNA-binding region" description="H-T-H motif" evidence="2">
    <location>
        <begin position="28"/>
        <end position="47"/>
    </location>
</feature>
<sequence>MTKLTSAQQALHQGLITLLNPKKINQVSIKELTQTSNVARSTFYAYYDNIDNLLEEIENTFIEKLNTLDQSIRDPATNNFTYFYEVLSYVKKIAICFQLY</sequence>
<dbReference type="Proteomes" id="UP000094691">
    <property type="component" value="Chromosome"/>
</dbReference>
<dbReference type="SUPFAM" id="SSF46689">
    <property type="entry name" value="Homeodomain-like"/>
    <property type="match status" value="1"/>
</dbReference>
<dbReference type="EMBL" id="CP016400">
    <property type="protein sequence ID" value="AOG25686.1"/>
    <property type="molecule type" value="Genomic_DNA"/>
</dbReference>
<dbReference type="Gene3D" id="1.10.357.10">
    <property type="entry name" value="Tetracycline Repressor, domain 2"/>
    <property type="match status" value="1"/>
</dbReference>
<organism evidence="4 5">
    <name type="scientific">Lactobacillus johnsonii</name>
    <dbReference type="NCBI Taxonomy" id="33959"/>
    <lineage>
        <taxon>Bacteria</taxon>
        <taxon>Bacillati</taxon>
        <taxon>Bacillota</taxon>
        <taxon>Bacilli</taxon>
        <taxon>Lactobacillales</taxon>
        <taxon>Lactobacillaceae</taxon>
        <taxon>Lactobacillus</taxon>
    </lineage>
</organism>
<name>A0A9W3SK12_LACJH</name>
<evidence type="ECO:0000313" key="4">
    <source>
        <dbReference type="EMBL" id="AOG25686.1"/>
    </source>
</evidence>
<dbReference type="InterPro" id="IPR001647">
    <property type="entry name" value="HTH_TetR"/>
</dbReference>
<dbReference type="AlphaFoldDB" id="A0A9W3SK12"/>
<keyword evidence="1 2" id="KW-0238">DNA-binding</keyword>
<dbReference type="GO" id="GO:0003677">
    <property type="term" value="F:DNA binding"/>
    <property type="evidence" value="ECO:0007669"/>
    <property type="project" value="UniProtKB-UniRule"/>
</dbReference>
<evidence type="ECO:0000256" key="1">
    <source>
        <dbReference type="ARBA" id="ARBA00023125"/>
    </source>
</evidence>
<evidence type="ECO:0000313" key="5">
    <source>
        <dbReference type="Proteomes" id="UP000094691"/>
    </source>
</evidence>
<feature type="domain" description="HTH tetR-type" evidence="3">
    <location>
        <begin position="5"/>
        <end position="65"/>
    </location>
</feature>